<dbReference type="CDD" id="cd06581">
    <property type="entry name" value="TM_PBP1_LivM_like"/>
    <property type="match status" value="1"/>
</dbReference>
<dbReference type="Gene3D" id="3.40.50.300">
    <property type="entry name" value="P-loop containing nucleotide triphosphate hydrolases"/>
    <property type="match status" value="1"/>
</dbReference>
<dbReference type="GO" id="GO:0005524">
    <property type="term" value="F:ATP binding"/>
    <property type="evidence" value="ECO:0007669"/>
    <property type="project" value="UniProtKB-KW"/>
</dbReference>
<keyword evidence="6" id="KW-0067">ATP-binding</keyword>
<dbReference type="InterPro" id="IPR027417">
    <property type="entry name" value="P-loop_NTPase"/>
</dbReference>
<organism evidence="11">
    <name type="scientific">freshwater metagenome</name>
    <dbReference type="NCBI Taxonomy" id="449393"/>
    <lineage>
        <taxon>unclassified sequences</taxon>
        <taxon>metagenomes</taxon>
        <taxon>ecological metagenomes</taxon>
    </lineage>
</organism>
<dbReference type="InterPro" id="IPR001851">
    <property type="entry name" value="ABC_transp_permease"/>
</dbReference>
<dbReference type="GO" id="GO:0015658">
    <property type="term" value="F:branched-chain amino acid transmembrane transporter activity"/>
    <property type="evidence" value="ECO:0007669"/>
    <property type="project" value="InterPro"/>
</dbReference>
<evidence type="ECO:0000256" key="8">
    <source>
        <dbReference type="ARBA" id="ARBA00023136"/>
    </source>
</evidence>
<gene>
    <name evidence="11" type="ORF">UFOPK3492_00884</name>
    <name evidence="12" type="ORF">UFOPK4234_01358</name>
</gene>
<evidence type="ECO:0000256" key="7">
    <source>
        <dbReference type="ARBA" id="ARBA00022989"/>
    </source>
</evidence>
<feature type="domain" description="ABC transporter" evidence="10">
    <location>
        <begin position="341"/>
        <end position="587"/>
    </location>
</feature>
<feature type="transmembrane region" description="Helical" evidence="9">
    <location>
        <begin position="245"/>
        <end position="272"/>
    </location>
</feature>
<feature type="transmembrane region" description="Helical" evidence="9">
    <location>
        <begin position="115"/>
        <end position="137"/>
    </location>
</feature>
<evidence type="ECO:0000256" key="5">
    <source>
        <dbReference type="ARBA" id="ARBA00022741"/>
    </source>
</evidence>
<dbReference type="Pfam" id="PF00005">
    <property type="entry name" value="ABC_tran"/>
    <property type="match status" value="1"/>
</dbReference>
<feature type="transmembrane region" description="Helical" evidence="9">
    <location>
        <begin position="157"/>
        <end position="175"/>
    </location>
</feature>
<dbReference type="AlphaFoldDB" id="A0A6J7G5B2"/>
<evidence type="ECO:0000256" key="4">
    <source>
        <dbReference type="ARBA" id="ARBA00022692"/>
    </source>
</evidence>
<dbReference type="CDD" id="cd03219">
    <property type="entry name" value="ABC_Mj1267_LivG_branched"/>
    <property type="match status" value="1"/>
</dbReference>
<dbReference type="GO" id="GO:0005886">
    <property type="term" value="C:plasma membrane"/>
    <property type="evidence" value="ECO:0007669"/>
    <property type="project" value="UniProtKB-SubCell"/>
</dbReference>
<dbReference type="PANTHER" id="PTHR45772">
    <property type="entry name" value="CONSERVED COMPONENT OF ABC TRANSPORTER FOR NATURAL AMINO ACIDS-RELATED"/>
    <property type="match status" value="1"/>
</dbReference>
<dbReference type="InterPro" id="IPR003439">
    <property type="entry name" value="ABC_transporter-like_ATP-bd"/>
</dbReference>
<keyword evidence="4 9" id="KW-0812">Transmembrane</keyword>
<dbReference type="InterPro" id="IPR043428">
    <property type="entry name" value="LivM-like"/>
</dbReference>
<keyword evidence="2" id="KW-0813">Transport</keyword>
<dbReference type="PANTHER" id="PTHR45772:SF9">
    <property type="entry name" value="CONSERVED COMPONENT OF ABC TRANSPORTER FOR NATURAL AMINO ACIDS"/>
    <property type="match status" value="1"/>
</dbReference>
<evidence type="ECO:0000313" key="12">
    <source>
        <dbReference type="EMBL" id="CAB5041804.1"/>
    </source>
</evidence>
<dbReference type="SMART" id="SM00382">
    <property type="entry name" value="AAA"/>
    <property type="match status" value="1"/>
</dbReference>
<protein>
    <submittedName>
        <fullName evidence="11">Unannotated protein</fullName>
    </submittedName>
</protein>
<dbReference type="InterPro" id="IPR051120">
    <property type="entry name" value="ABC_AA/LPS_Transport"/>
</dbReference>
<evidence type="ECO:0000256" key="3">
    <source>
        <dbReference type="ARBA" id="ARBA00022475"/>
    </source>
</evidence>
<dbReference type="PROSITE" id="PS50893">
    <property type="entry name" value="ABC_TRANSPORTER_2"/>
    <property type="match status" value="1"/>
</dbReference>
<evidence type="ECO:0000313" key="11">
    <source>
        <dbReference type="EMBL" id="CAB4899910.1"/>
    </source>
</evidence>
<dbReference type="InterPro" id="IPR003593">
    <property type="entry name" value="AAA+_ATPase"/>
</dbReference>
<evidence type="ECO:0000256" key="6">
    <source>
        <dbReference type="ARBA" id="ARBA00022840"/>
    </source>
</evidence>
<keyword evidence="5" id="KW-0547">Nucleotide-binding</keyword>
<keyword evidence="8 9" id="KW-0472">Membrane</keyword>
<feature type="transmembrane region" description="Helical" evidence="9">
    <location>
        <begin position="284"/>
        <end position="303"/>
    </location>
</feature>
<evidence type="ECO:0000256" key="2">
    <source>
        <dbReference type="ARBA" id="ARBA00022448"/>
    </source>
</evidence>
<evidence type="ECO:0000259" key="10">
    <source>
        <dbReference type="PROSITE" id="PS50893"/>
    </source>
</evidence>
<dbReference type="Pfam" id="PF12399">
    <property type="entry name" value="BCA_ABC_TP_C"/>
    <property type="match status" value="1"/>
</dbReference>
<dbReference type="InterPro" id="IPR017871">
    <property type="entry name" value="ABC_transporter-like_CS"/>
</dbReference>
<dbReference type="GO" id="GO:0016887">
    <property type="term" value="F:ATP hydrolysis activity"/>
    <property type="evidence" value="ECO:0007669"/>
    <property type="project" value="InterPro"/>
</dbReference>
<proteinExistence type="predicted"/>
<dbReference type="Pfam" id="PF02653">
    <property type="entry name" value="BPD_transp_2"/>
    <property type="match status" value="1"/>
</dbReference>
<dbReference type="EMBL" id="CAFBMD010000065">
    <property type="protein sequence ID" value="CAB4899910.1"/>
    <property type="molecule type" value="Genomic_DNA"/>
</dbReference>
<dbReference type="SUPFAM" id="SSF52540">
    <property type="entry name" value="P-loop containing nucleoside triphosphate hydrolases"/>
    <property type="match status" value="1"/>
</dbReference>
<dbReference type="InterPro" id="IPR032823">
    <property type="entry name" value="BCA_ABC_TP_C"/>
</dbReference>
<feature type="transmembrane region" description="Helical" evidence="9">
    <location>
        <begin position="212"/>
        <end position="233"/>
    </location>
</feature>
<feature type="transmembrane region" description="Helical" evidence="9">
    <location>
        <begin position="36"/>
        <end position="54"/>
    </location>
</feature>
<keyword evidence="3" id="KW-1003">Cell membrane</keyword>
<dbReference type="PROSITE" id="PS00211">
    <property type="entry name" value="ABC_TRANSPORTER_1"/>
    <property type="match status" value="1"/>
</dbReference>
<evidence type="ECO:0000256" key="9">
    <source>
        <dbReference type="SAM" id="Phobius"/>
    </source>
</evidence>
<accession>A0A6J7G5B2</accession>
<keyword evidence="7 9" id="KW-1133">Transmembrane helix</keyword>
<name>A0A6J7G5B2_9ZZZZ</name>
<evidence type="ECO:0000256" key="1">
    <source>
        <dbReference type="ARBA" id="ARBA00004651"/>
    </source>
</evidence>
<dbReference type="EMBL" id="CAFBQA010000098">
    <property type="protein sequence ID" value="CAB5041804.1"/>
    <property type="molecule type" value="Genomic_DNA"/>
</dbReference>
<reference evidence="11" key="1">
    <citation type="submission" date="2020-05" db="EMBL/GenBank/DDBJ databases">
        <authorList>
            <person name="Chiriac C."/>
            <person name="Salcher M."/>
            <person name="Ghai R."/>
            <person name="Kavagutti S V."/>
        </authorList>
    </citation>
    <scope>NUCLEOTIDE SEQUENCE</scope>
</reference>
<feature type="transmembrane region" description="Helical" evidence="9">
    <location>
        <begin position="61"/>
        <end position="82"/>
    </location>
</feature>
<feature type="transmembrane region" description="Helical" evidence="9">
    <location>
        <begin position="88"/>
        <end position="108"/>
    </location>
</feature>
<sequence length="596" mass="63969">MKMVKVSLRSLGFILITLLLLFPFWANSTSNPESYMNVIITAGTSAVLTISLNICMGYGGLLSLAHTGMQMMGGYAIGLAMLNYEIDPWYGILIAALVSTIFSVLMILLSLRATYLYFGMITLAANLIAMEGFRNALGNDGLISGLYLPAFRGEDLTIKQFYYVTLAILVIAYVVQRNTVLSGFGRATMALRESTDTASALGVSPSVQRVKIFAIAGGLAGVAGAITAMQGGFMAPEIGDLNGGLIFFVGLFLGGVGTLFGPLAGVGLIAAIDFQIRFAGAYRTLILGSILLLCMMVLPRGIVGTFRASKMGSPQELDDEPTIAEEEIITTPTSASGSVAIEAINIVKHFGGIKAVDGVSISIRSGRVHGIIGPNGSGKSTLISCITRYHSLTDGEVKLFGAEMPKSPHRVARAGVTRVFQIPHLFERVSVRDNVLTGMYLHERYSWIEAVLRLPRYLSSTRAEERQAAVLLRLVGLGRKSEIAAANLSHGQKRLLEIVRAVSARPKVLILDEPATGLTQSELEALHNLILFLKNEGLAVVLIEHNVDFLMGLADIVTVLESGKVIAEAPPEEVRNDSRVVEAYLGRTDISELMGE</sequence>
<comment type="subcellular location">
    <subcellularLocation>
        <location evidence="1">Cell membrane</location>
        <topology evidence="1">Multi-pass membrane protein</topology>
    </subcellularLocation>
</comment>